<dbReference type="InterPro" id="IPR017896">
    <property type="entry name" value="4Fe4S_Fe-S-bd"/>
</dbReference>
<protein>
    <recommendedName>
        <fullName evidence="1">4Fe-4S ferredoxin-type domain-containing protein</fullName>
    </recommendedName>
</protein>
<dbReference type="InterPro" id="IPR017900">
    <property type="entry name" value="4Fe4S_Fe_S_CS"/>
</dbReference>
<feature type="domain" description="4Fe-4S ferredoxin-type" evidence="1">
    <location>
        <begin position="66"/>
        <end position="95"/>
    </location>
</feature>
<accession>A0A644TGN8</accession>
<dbReference type="Pfam" id="PF00037">
    <property type="entry name" value="Fer4"/>
    <property type="match status" value="1"/>
</dbReference>
<dbReference type="Gene3D" id="3.30.70.20">
    <property type="match status" value="1"/>
</dbReference>
<name>A0A644TGN8_9ZZZZ</name>
<comment type="caution">
    <text evidence="2">The sequence shown here is derived from an EMBL/GenBank/DDBJ whole genome shotgun (WGS) entry which is preliminary data.</text>
</comment>
<dbReference type="PROSITE" id="PS51379">
    <property type="entry name" value="4FE4S_FER_2"/>
    <property type="match status" value="1"/>
</dbReference>
<proteinExistence type="predicted"/>
<sequence>MSNNEALKTTGAPSLEELRAVGQLASEEEMEGRGCLCIECIEEIPCNPCQTSCPQGAITVGFPITNLPVIDRTKCTVCGLCIPACPGLAITIKSVKDDRARVRFPWEYLPYPSVGDTVRMVDRLGRELCDGKIVSIINPERNNKTAVITAEFPRKFVQDAISIARRNIDV</sequence>
<evidence type="ECO:0000313" key="2">
    <source>
        <dbReference type="EMBL" id="MPL65869.1"/>
    </source>
</evidence>
<evidence type="ECO:0000259" key="1">
    <source>
        <dbReference type="PROSITE" id="PS51379"/>
    </source>
</evidence>
<dbReference type="SUPFAM" id="SSF54862">
    <property type="entry name" value="4Fe-4S ferredoxins"/>
    <property type="match status" value="1"/>
</dbReference>
<dbReference type="PROSITE" id="PS00198">
    <property type="entry name" value="4FE4S_FER_1"/>
    <property type="match status" value="1"/>
</dbReference>
<dbReference type="EMBL" id="VSSQ01000030">
    <property type="protein sequence ID" value="MPL65869.1"/>
    <property type="molecule type" value="Genomic_DNA"/>
</dbReference>
<gene>
    <name evidence="2" type="ORF">SDC9_11534</name>
</gene>
<organism evidence="2">
    <name type="scientific">bioreactor metagenome</name>
    <dbReference type="NCBI Taxonomy" id="1076179"/>
    <lineage>
        <taxon>unclassified sequences</taxon>
        <taxon>metagenomes</taxon>
        <taxon>ecological metagenomes</taxon>
    </lineage>
</organism>
<dbReference type="AlphaFoldDB" id="A0A644TGN8"/>
<reference evidence="2" key="1">
    <citation type="submission" date="2019-08" db="EMBL/GenBank/DDBJ databases">
        <authorList>
            <person name="Kucharzyk K."/>
            <person name="Murdoch R.W."/>
            <person name="Higgins S."/>
            <person name="Loffler F."/>
        </authorList>
    </citation>
    <scope>NUCLEOTIDE SEQUENCE</scope>
</reference>